<keyword evidence="1" id="KW-0812">Transmembrane</keyword>
<reference evidence="2" key="1">
    <citation type="submission" date="2016-05" db="EMBL/GenBank/DDBJ databases">
        <authorList>
            <person name="Lavstsen T."/>
            <person name="Jespersen J.S."/>
        </authorList>
    </citation>
    <scope>NUCLEOTIDE SEQUENCE</scope>
    <source>
        <tissue evidence="2">Brain</tissue>
    </source>
</reference>
<sequence>VASEKQGKNRAGVLTCLCHAGESSCQGKCCCCSGVPHHRHHLLYWCRTVQQHRSLYKKAYRALVHVPTLTLLGVGLVKFCCTALLQRLMWAA</sequence>
<dbReference type="EMBL" id="HADW01012900">
    <property type="protein sequence ID" value="SBP14300.1"/>
    <property type="molecule type" value="Transcribed_RNA"/>
</dbReference>
<dbReference type="AlphaFoldDB" id="A0A1A7X8R8"/>
<evidence type="ECO:0000313" key="2">
    <source>
        <dbReference type="EMBL" id="SBP14300.1"/>
    </source>
</evidence>
<protein>
    <submittedName>
        <fullName evidence="2">Membrane-spanning 4-domains, subfamily A, member 17A.11</fullName>
    </submittedName>
</protein>
<proteinExistence type="predicted"/>
<feature type="non-terminal residue" evidence="2">
    <location>
        <position position="92"/>
    </location>
</feature>
<accession>A0A1A7X8R8</accession>
<name>A0A1A7X8R8_9TELE</name>
<evidence type="ECO:0000256" key="1">
    <source>
        <dbReference type="SAM" id="Phobius"/>
    </source>
</evidence>
<feature type="non-terminal residue" evidence="2">
    <location>
        <position position="1"/>
    </location>
</feature>
<gene>
    <name evidence="2" type="primary">MS4A17A.11</name>
</gene>
<organism evidence="2">
    <name type="scientific">Iconisemion striatum</name>
    <dbReference type="NCBI Taxonomy" id="60296"/>
    <lineage>
        <taxon>Eukaryota</taxon>
        <taxon>Metazoa</taxon>
        <taxon>Chordata</taxon>
        <taxon>Craniata</taxon>
        <taxon>Vertebrata</taxon>
        <taxon>Euteleostomi</taxon>
        <taxon>Actinopterygii</taxon>
        <taxon>Neopterygii</taxon>
        <taxon>Teleostei</taxon>
        <taxon>Neoteleostei</taxon>
        <taxon>Acanthomorphata</taxon>
        <taxon>Ovalentaria</taxon>
        <taxon>Atherinomorphae</taxon>
        <taxon>Cyprinodontiformes</taxon>
        <taxon>Nothobranchiidae</taxon>
        <taxon>Iconisemion</taxon>
    </lineage>
</organism>
<keyword evidence="1" id="KW-0472">Membrane</keyword>
<reference evidence="2" key="2">
    <citation type="submission" date="2016-06" db="EMBL/GenBank/DDBJ databases">
        <title>The genome of a short-lived fish provides insights into sex chromosome evolution and the genetic control of aging.</title>
        <authorList>
            <person name="Reichwald K."/>
            <person name="Felder M."/>
            <person name="Petzold A."/>
            <person name="Koch P."/>
            <person name="Groth M."/>
            <person name="Platzer M."/>
        </authorList>
    </citation>
    <scope>NUCLEOTIDE SEQUENCE</scope>
    <source>
        <tissue evidence="2">Brain</tissue>
    </source>
</reference>
<keyword evidence="1" id="KW-1133">Transmembrane helix</keyword>
<feature type="transmembrane region" description="Helical" evidence="1">
    <location>
        <begin position="62"/>
        <end position="85"/>
    </location>
</feature>